<proteinExistence type="predicted"/>
<dbReference type="RefSeq" id="WP_260902955.1">
    <property type="nucleotide sequence ID" value="NZ_CP104396.1"/>
</dbReference>
<protein>
    <submittedName>
        <fullName evidence="1">Uncharacterized protein</fullName>
    </submittedName>
</protein>
<evidence type="ECO:0000313" key="2">
    <source>
        <dbReference type="Proteomes" id="UP001058429"/>
    </source>
</evidence>
<accession>A0A9Q9MTW1</accession>
<organism evidence="1 2">
    <name type="scientific">Ligilactobacillus agilis</name>
    <dbReference type="NCBI Taxonomy" id="1601"/>
    <lineage>
        <taxon>Bacteria</taxon>
        <taxon>Bacillati</taxon>
        <taxon>Bacillota</taxon>
        <taxon>Bacilli</taxon>
        <taxon>Lactobacillales</taxon>
        <taxon>Lactobacillaceae</taxon>
        <taxon>Ligilactobacillus</taxon>
    </lineage>
</organism>
<dbReference type="EMBL" id="CP104396">
    <property type="protein sequence ID" value="UXC62718.1"/>
    <property type="molecule type" value="Genomic_DNA"/>
</dbReference>
<evidence type="ECO:0000313" key="1">
    <source>
        <dbReference type="EMBL" id="UXC62718.1"/>
    </source>
</evidence>
<dbReference type="Proteomes" id="UP001058429">
    <property type="component" value="Chromosome"/>
</dbReference>
<sequence>MNDIEILKKILKKLSLKNSKNESISLLYALYTTILLSKELFKFNVDIKNFLVPIFNKLQSQPEFSKQRKPLEFGDYVYKSRSLIIARFIRIIQKSEDKSIDILISAAQELVDFKYNNVSKKAPTTEKKKKSHKNSVDELLKIFGRYQ</sequence>
<reference evidence="1" key="1">
    <citation type="submission" date="2022-09" db="EMBL/GenBank/DDBJ databases">
        <title>Complete genome of Ligilactobacillus agilis AM_LB6, isolated from chicken feces.</title>
        <authorList>
            <person name="den Bakker H.C."/>
            <person name="Mann A."/>
        </authorList>
    </citation>
    <scope>NUCLEOTIDE SEQUENCE</scope>
    <source>
        <strain evidence="1">AM_LB6</strain>
    </source>
</reference>
<dbReference type="AlphaFoldDB" id="A0A9Q9MTW1"/>
<name>A0A9Q9MTW1_9LACO</name>
<dbReference type="GeneID" id="75137457"/>
<gene>
    <name evidence="1" type="ORF">N4562_06350</name>
</gene>